<organism evidence="8 9">
    <name type="scientific">Tabrizicola oligotrophica</name>
    <dbReference type="NCBI Taxonomy" id="2710650"/>
    <lineage>
        <taxon>Bacteria</taxon>
        <taxon>Pseudomonadati</taxon>
        <taxon>Pseudomonadota</taxon>
        <taxon>Alphaproteobacteria</taxon>
        <taxon>Rhodobacterales</taxon>
        <taxon>Paracoccaceae</taxon>
        <taxon>Tabrizicola</taxon>
    </lineage>
</organism>
<name>A0A6M0QZS9_9RHOB</name>
<evidence type="ECO:0000256" key="5">
    <source>
        <dbReference type="ARBA" id="ARBA00049629"/>
    </source>
</evidence>
<reference evidence="8 9" key="1">
    <citation type="submission" date="2020-02" db="EMBL/GenBank/DDBJ databases">
        <authorList>
            <person name="Chen W.-M."/>
        </authorList>
    </citation>
    <scope>NUCLEOTIDE SEQUENCE [LARGE SCALE GENOMIC DNA]</scope>
    <source>
        <strain evidence="8 9">KMS-5</strain>
    </source>
</reference>
<dbReference type="Proteomes" id="UP000477782">
    <property type="component" value="Unassembled WGS sequence"/>
</dbReference>
<evidence type="ECO:0000256" key="7">
    <source>
        <dbReference type="SAM" id="SignalP"/>
    </source>
</evidence>
<dbReference type="Gene3D" id="3.40.190.10">
    <property type="entry name" value="Periplasmic binding protein-like II"/>
    <property type="match status" value="2"/>
</dbReference>
<dbReference type="GO" id="GO:0042597">
    <property type="term" value="C:periplasmic space"/>
    <property type="evidence" value="ECO:0007669"/>
    <property type="project" value="UniProtKB-SubCell"/>
</dbReference>
<evidence type="ECO:0000256" key="1">
    <source>
        <dbReference type="ARBA" id="ARBA00004418"/>
    </source>
</evidence>
<evidence type="ECO:0000313" key="9">
    <source>
        <dbReference type="Proteomes" id="UP000477782"/>
    </source>
</evidence>
<dbReference type="PANTHER" id="PTHR43649">
    <property type="entry name" value="ARABINOSE-BINDING PROTEIN-RELATED"/>
    <property type="match status" value="1"/>
</dbReference>
<evidence type="ECO:0000256" key="6">
    <source>
        <dbReference type="ARBA" id="ARBA00049753"/>
    </source>
</evidence>
<dbReference type="RefSeq" id="WP_164628056.1">
    <property type="nucleotide sequence ID" value="NZ_JAAIVJ010000019.1"/>
</dbReference>
<keyword evidence="4 7" id="KW-0732">Signal</keyword>
<sequence length="417" mass="44591">MSKVTKFLMATALVLPLASTAHAEGKVEGIHHWVSESEVGALKVLTDSLGAKGFTWEDSAVGGLSGANATQALRTRMAAGNPPATMQLLGYEGVEWANEGALRSLNEPYAKNGWEAAIAPAILPFVKAGDDYFAVPINMHRQNWVWANKAVFDAHGITEPKSWDELIAAGKTLKEAGVTPIALSDQSWQILEVFEAILTDQNGTDFYRKAVIDLDEAALSGPEMLKAFDTLGEVRGLVDAGYTGRDWAVATGMVASGEAAMQIMGDWAKGEFLAKGMKPGVDFLCFPTPAATPNFKFVIDSFGTFGNEDPAITAGQDAWVETVMDAENQKNFNLIKGSIPARTDVPVDDFDDCAKRSFADREAAVAAGTMVGGLTEGFAAQPQFAGVFFDVVGQFFVTEMTSQEAVQMLVDGINNAR</sequence>
<dbReference type="SUPFAM" id="SSF53850">
    <property type="entry name" value="Periplasmic binding protein-like II"/>
    <property type="match status" value="1"/>
</dbReference>
<feature type="chain" id="PRO_5026703171" description="Probable sugar-binding periplasmic protein" evidence="7">
    <location>
        <begin position="24"/>
        <end position="417"/>
    </location>
</feature>
<keyword evidence="9" id="KW-1185">Reference proteome</keyword>
<dbReference type="EMBL" id="JAAIVJ010000019">
    <property type="protein sequence ID" value="NEY92072.1"/>
    <property type="molecule type" value="Genomic_DNA"/>
</dbReference>
<protein>
    <recommendedName>
        <fullName evidence="6">Probable sugar-binding periplasmic protein</fullName>
    </recommendedName>
</protein>
<dbReference type="InterPro" id="IPR050490">
    <property type="entry name" value="Bact_solute-bd_prot1"/>
</dbReference>
<evidence type="ECO:0000313" key="8">
    <source>
        <dbReference type="EMBL" id="NEY92072.1"/>
    </source>
</evidence>
<accession>A0A6M0QZS9</accession>
<dbReference type="PANTHER" id="PTHR43649:SF28">
    <property type="entry name" value="BINDING PROTEIN COMPONENT OF ABC SUGAR TRANSPORTER-RELATED"/>
    <property type="match status" value="1"/>
</dbReference>
<comment type="similarity">
    <text evidence="2">Belongs to the bacterial solute-binding protein 1 family.</text>
</comment>
<gene>
    <name evidence="8" type="ORF">G4Z14_17425</name>
</gene>
<keyword evidence="3" id="KW-0813">Transport</keyword>
<evidence type="ECO:0000256" key="2">
    <source>
        <dbReference type="ARBA" id="ARBA00008520"/>
    </source>
</evidence>
<dbReference type="AlphaFoldDB" id="A0A6M0QZS9"/>
<proteinExistence type="inferred from homology"/>
<dbReference type="Pfam" id="PF01547">
    <property type="entry name" value="SBP_bac_1"/>
    <property type="match status" value="1"/>
</dbReference>
<comment type="caution">
    <text evidence="8">The sequence shown here is derived from an EMBL/GenBank/DDBJ whole genome shotgun (WGS) entry which is preliminary data.</text>
</comment>
<feature type="signal peptide" evidence="7">
    <location>
        <begin position="1"/>
        <end position="23"/>
    </location>
</feature>
<dbReference type="InterPro" id="IPR006059">
    <property type="entry name" value="SBP"/>
</dbReference>
<comment type="function">
    <text evidence="5">Part of a binding-protein-dependent transport system for a sugar.</text>
</comment>
<evidence type="ECO:0000256" key="3">
    <source>
        <dbReference type="ARBA" id="ARBA00022448"/>
    </source>
</evidence>
<evidence type="ECO:0000256" key="4">
    <source>
        <dbReference type="ARBA" id="ARBA00022729"/>
    </source>
</evidence>
<comment type="subcellular location">
    <subcellularLocation>
        <location evidence="1">Periplasm</location>
    </subcellularLocation>
</comment>